<dbReference type="GO" id="GO:0004553">
    <property type="term" value="F:hydrolase activity, hydrolyzing O-glycosyl compounds"/>
    <property type="evidence" value="ECO:0007669"/>
    <property type="project" value="InterPro"/>
</dbReference>
<dbReference type="InterPro" id="IPR036426">
    <property type="entry name" value="Bulb-type_lectin_dom_sf"/>
</dbReference>
<keyword evidence="5 9" id="KW-0119">Carbohydrate metabolism</keyword>
<evidence type="ECO:0000256" key="5">
    <source>
        <dbReference type="ARBA" id="ARBA00023277"/>
    </source>
</evidence>
<dbReference type="SUPFAM" id="SSF51989">
    <property type="entry name" value="Glycosyl hydrolases family 6, cellulases"/>
    <property type="match status" value="1"/>
</dbReference>
<name>A0A3M2J261_9CELL</name>
<comment type="similarity">
    <text evidence="9">Belongs to the glycosyl hydrolase family 6.</text>
</comment>
<keyword evidence="4" id="KW-1015">Disulfide bond</keyword>
<proteinExistence type="inferred from homology"/>
<evidence type="ECO:0000256" key="10">
    <source>
        <dbReference type="SAM" id="Phobius"/>
    </source>
</evidence>
<feature type="domain" description="Bulb-type lectin" evidence="11">
    <location>
        <begin position="186"/>
        <end position="293"/>
    </location>
</feature>
<dbReference type="PROSITE" id="PS50927">
    <property type="entry name" value="BULB_LECTIN"/>
    <property type="match status" value="2"/>
</dbReference>
<keyword evidence="10" id="KW-1133">Transmembrane helix</keyword>
<evidence type="ECO:0000256" key="4">
    <source>
        <dbReference type="ARBA" id="ARBA00023157"/>
    </source>
</evidence>
<dbReference type="SUPFAM" id="SSF51110">
    <property type="entry name" value="alpha-D-mannose-specific plant lectins"/>
    <property type="match status" value="2"/>
</dbReference>
<evidence type="ECO:0000256" key="6">
    <source>
        <dbReference type="ARBA" id="ARBA00023295"/>
    </source>
</evidence>
<evidence type="ECO:0000256" key="2">
    <source>
        <dbReference type="ARBA" id="ARBA00022801"/>
    </source>
</evidence>
<keyword evidence="2 9" id="KW-0378">Hydrolase</keyword>
<keyword evidence="10" id="KW-0472">Membrane</keyword>
<feature type="transmembrane region" description="Helical" evidence="10">
    <location>
        <begin position="41"/>
        <end position="63"/>
    </location>
</feature>
<evidence type="ECO:0000313" key="12">
    <source>
        <dbReference type="EMBL" id="RMI04718.1"/>
    </source>
</evidence>
<dbReference type="Gene3D" id="2.90.10.10">
    <property type="entry name" value="Bulb-type lectin domain"/>
    <property type="match status" value="1"/>
</dbReference>
<dbReference type="PANTHER" id="PTHR34876:SF4">
    <property type="entry name" value="1,4-BETA-D-GLUCAN CELLOBIOHYDROLASE C-RELATED"/>
    <property type="match status" value="1"/>
</dbReference>
<organism evidence="12 13">
    <name type="scientific">Cellulomonas triticagri</name>
    <dbReference type="NCBI Taxonomy" id="2483352"/>
    <lineage>
        <taxon>Bacteria</taxon>
        <taxon>Bacillati</taxon>
        <taxon>Actinomycetota</taxon>
        <taxon>Actinomycetes</taxon>
        <taxon>Micrococcales</taxon>
        <taxon>Cellulomonadaceae</taxon>
        <taxon>Cellulomonas</taxon>
    </lineage>
</organism>
<dbReference type="PANTHER" id="PTHR34876">
    <property type="match status" value="1"/>
</dbReference>
<protein>
    <recommendedName>
        <fullName evidence="9">Glucanase</fullName>
        <ecNumber evidence="9">3.2.1.-</ecNumber>
    </recommendedName>
</protein>
<evidence type="ECO:0000256" key="9">
    <source>
        <dbReference type="RuleBase" id="RU361186"/>
    </source>
</evidence>
<dbReference type="InterPro" id="IPR001480">
    <property type="entry name" value="Bulb-type_lectin_dom"/>
</dbReference>
<dbReference type="InterPro" id="IPR016288">
    <property type="entry name" value="Beta_cellobiohydrolase"/>
</dbReference>
<dbReference type="PROSITE" id="PS00655">
    <property type="entry name" value="GLYCOSYL_HYDROL_F6_1"/>
    <property type="match status" value="1"/>
</dbReference>
<dbReference type="GO" id="GO:0030245">
    <property type="term" value="P:cellulose catabolic process"/>
    <property type="evidence" value="ECO:0007669"/>
    <property type="project" value="UniProtKB-KW"/>
</dbReference>
<accession>A0A3M2J261</accession>
<keyword evidence="7 9" id="KW-0624">Polysaccharide degradation</keyword>
<dbReference type="AlphaFoldDB" id="A0A3M2J261"/>
<keyword evidence="10" id="KW-0812">Transmembrane</keyword>
<reference evidence="12 13" key="1">
    <citation type="submission" date="2018-10" db="EMBL/GenBank/DDBJ databases">
        <title>Isolation, diversity and antifungal activity of actinobacteria from wheat.</title>
        <authorList>
            <person name="Han C."/>
        </authorList>
    </citation>
    <scope>NUCLEOTIDE SEQUENCE [LARGE SCALE GENOMIC DNA]</scope>
    <source>
        <strain evidence="12 13">NEAU-YY56</strain>
    </source>
</reference>
<evidence type="ECO:0000256" key="8">
    <source>
        <dbReference type="PROSITE-ProRule" id="PRU10056"/>
    </source>
</evidence>
<dbReference type="EMBL" id="RFFI01000136">
    <property type="protein sequence ID" value="RMI04718.1"/>
    <property type="molecule type" value="Genomic_DNA"/>
</dbReference>
<dbReference type="Gene3D" id="2.90.10.30">
    <property type="match status" value="1"/>
</dbReference>
<evidence type="ECO:0000256" key="1">
    <source>
        <dbReference type="ARBA" id="ARBA00022729"/>
    </source>
</evidence>
<dbReference type="InterPro" id="IPR036434">
    <property type="entry name" value="Beta_cellobiohydrolase_sf"/>
</dbReference>
<comment type="caution">
    <text evidence="12">The sequence shown here is derived from an EMBL/GenBank/DDBJ whole genome shotgun (WGS) entry which is preliminary data.</text>
</comment>
<dbReference type="PRINTS" id="PR00733">
    <property type="entry name" value="GLHYDRLASE6"/>
</dbReference>
<evidence type="ECO:0000313" key="13">
    <source>
        <dbReference type="Proteomes" id="UP000269289"/>
    </source>
</evidence>
<feature type="active site" evidence="8">
    <location>
        <position position="420"/>
    </location>
</feature>
<keyword evidence="6 9" id="KW-0326">Glycosidase</keyword>
<dbReference type="Gene3D" id="3.20.20.40">
    <property type="entry name" value="1, 4-beta cellobiohydrolase"/>
    <property type="match status" value="1"/>
</dbReference>
<evidence type="ECO:0000256" key="3">
    <source>
        <dbReference type="ARBA" id="ARBA00023001"/>
    </source>
</evidence>
<dbReference type="RefSeq" id="WP_122150994.1">
    <property type="nucleotide sequence ID" value="NZ_RFFI01000136.1"/>
</dbReference>
<keyword evidence="3 9" id="KW-0136">Cellulose degradation</keyword>
<keyword evidence="1" id="KW-0732">Signal</keyword>
<evidence type="ECO:0000259" key="11">
    <source>
        <dbReference type="PROSITE" id="PS50927"/>
    </source>
</evidence>
<dbReference type="Proteomes" id="UP000269289">
    <property type="component" value="Unassembled WGS sequence"/>
</dbReference>
<dbReference type="InterPro" id="IPR001524">
    <property type="entry name" value="Glyco_hydro_6_CS"/>
</dbReference>
<dbReference type="EC" id="3.2.1.-" evidence="9"/>
<feature type="domain" description="Bulb-type lectin" evidence="11">
    <location>
        <begin position="67"/>
        <end position="175"/>
    </location>
</feature>
<keyword evidence="13" id="KW-1185">Reference proteome</keyword>
<evidence type="ECO:0000256" key="7">
    <source>
        <dbReference type="ARBA" id="ARBA00023326"/>
    </source>
</evidence>
<dbReference type="OrthoDB" id="309899at2"/>
<sequence length="632" mass="63324">MPRPHTPAVRPAIDPASRPVLAARAALRHGDRPRPRAARPLTAAVVAAVVALLALTGLAPAVASDAGDRLLTGASLRSGGALTAVGSAHRLVVGADGDVTLRLGDGTPLWHTGTTGNPGARLVQATGGALEVRSPGGALLWTTGTASPGARTVVKPDGVLYTISTAGTVAWKSTTDGPALRTGGVADRVPSGGLLLAGESVAAGDVRLTMGADGDLVLTRAGTAVWRTGTAAATPRGAHARITAAGALQVVASDGRVLWTSGTASAGARLVVKDHARIYLIATTGASAWSTAAPTGSADRVPAVVSLPLPAALPVPVRPGTGTGGGSGTDTGGGARVYRTVLSTAPAYADPTSDVARAARTARDQGRTADADLLDKAATGGAARWLGPADGTTAVRTYAAAARAAGRTPVLVAYAIPDRDCGNHSAGGLGTAAAYRTWTDGVAAGLGRGAVVVVEPDALLHLDRCGDAEQRLALLRYAVETYRAAGAEVYLDAASSNSFGWSAADLRDMAQRLRAAGVDRAAGFSVNVSNFQRTEHEVAYGTYLSALLGGRAFVVDTSRNGAGPLAGPDGTVWCNPEGRALGALPGATGTGPHVANLWIKTVGRSDGTCGGGPAAGTYWEPYLLGMAARAGW</sequence>
<gene>
    <name evidence="12" type="ORF">EBM89_17910</name>
</gene>
<dbReference type="Pfam" id="PF01341">
    <property type="entry name" value="Glyco_hydro_6"/>
    <property type="match status" value="1"/>
</dbReference>